<dbReference type="AlphaFoldDB" id="A0A5N5U9Z6"/>
<evidence type="ECO:0000313" key="1">
    <source>
        <dbReference type="EMBL" id="KAB7515480.1"/>
    </source>
</evidence>
<accession>A0A5N5UIN7</accession>
<dbReference type="Proteomes" id="UP000326302">
    <property type="component" value="Unassembled WGS sequence"/>
</dbReference>
<dbReference type="EMBL" id="QJOW01000001">
    <property type="protein sequence ID" value="KAB7518619.1"/>
    <property type="molecule type" value="Genomic_DNA"/>
</dbReference>
<dbReference type="Proteomes" id="UP000326207">
    <property type="component" value="Unassembled WGS sequence"/>
</dbReference>
<evidence type="ECO:0000313" key="3">
    <source>
        <dbReference type="Proteomes" id="UP000326207"/>
    </source>
</evidence>
<evidence type="ECO:0000313" key="2">
    <source>
        <dbReference type="EMBL" id="KAB7518619.1"/>
    </source>
</evidence>
<evidence type="ECO:0000313" key="4">
    <source>
        <dbReference type="Proteomes" id="UP000326302"/>
    </source>
</evidence>
<proteinExistence type="predicted"/>
<dbReference type="EMBL" id="QMDY01000007">
    <property type="protein sequence ID" value="KAB7515480.1"/>
    <property type="molecule type" value="Genomic_DNA"/>
</dbReference>
<organism evidence="1 3">
    <name type="scientific">Halosegnis rubeus</name>
    <dbReference type="NCBI Taxonomy" id="2212850"/>
    <lineage>
        <taxon>Archaea</taxon>
        <taxon>Methanobacteriati</taxon>
        <taxon>Methanobacteriota</taxon>
        <taxon>Stenosarchaea group</taxon>
        <taxon>Halobacteria</taxon>
        <taxon>Halobacteriales</taxon>
        <taxon>Natronomonadaceae</taxon>
        <taxon>Halosegnis</taxon>
    </lineage>
</organism>
<name>A0A5N5U9Z6_9EURY</name>
<dbReference type="RefSeq" id="WP_152119498.1">
    <property type="nucleotide sequence ID" value="NZ_QJOW01000001.1"/>
</dbReference>
<sequence length="83" mass="9759">MTRSYEYVCPECENTVERDFRVPSIVRSCENDCGFDHYIRADLLEKVEAVPEEDRPDEWDEMDNEKKVYVALKEGVLSLPDLQ</sequence>
<reference evidence="3 4" key="1">
    <citation type="submission" date="2019-10" db="EMBL/GenBank/DDBJ databases">
        <title>Unraveling microbial dark matter from salterns through culturing: the case of the genus Halosegnis.</title>
        <authorList>
            <person name="Duran-Viseras A."/>
            <person name="Andrei A.-S."/>
            <person name="Vera-Gargallo B."/>
            <person name="Ghai R."/>
            <person name="Sanchez-Porro C."/>
            <person name="Ventosa A."/>
        </authorList>
    </citation>
    <scope>NUCLEOTIDE SEQUENCE [LARGE SCALE GENOMIC DNA]</scope>
    <source>
        <strain evidence="2 4">F17-44</strain>
        <strain evidence="1 3">F19-13</strain>
    </source>
</reference>
<accession>A0A5N5U9Z6</accession>
<protein>
    <submittedName>
        <fullName evidence="1">Uncharacterized protein</fullName>
    </submittedName>
</protein>
<dbReference type="OrthoDB" id="238199at2157"/>
<gene>
    <name evidence="2" type="ORF">DMP03_04495</name>
    <name evidence="1" type="ORF">DP108_10960</name>
</gene>
<comment type="caution">
    <text evidence="1">The sequence shown here is derived from an EMBL/GenBank/DDBJ whole genome shotgun (WGS) entry which is preliminary data.</text>
</comment>